<accession>A0A183PY55</accession>
<evidence type="ECO:0000313" key="1">
    <source>
        <dbReference type="EMBL" id="VDP79420.1"/>
    </source>
</evidence>
<evidence type="ECO:0000313" key="2">
    <source>
        <dbReference type="Proteomes" id="UP000269396"/>
    </source>
</evidence>
<proteinExistence type="predicted"/>
<dbReference type="EMBL" id="UZAL01042030">
    <property type="protein sequence ID" value="VDP79420.1"/>
    <property type="molecule type" value="Genomic_DNA"/>
</dbReference>
<reference evidence="1 2" key="1">
    <citation type="submission" date="2018-11" db="EMBL/GenBank/DDBJ databases">
        <authorList>
            <consortium name="Pathogen Informatics"/>
        </authorList>
    </citation>
    <scope>NUCLEOTIDE SEQUENCE [LARGE SCALE GENOMIC DNA]</scope>
    <source>
        <strain>Denwood</strain>
        <strain evidence="2">Zambia</strain>
    </source>
</reference>
<dbReference type="Proteomes" id="UP000269396">
    <property type="component" value="Unassembled WGS sequence"/>
</dbReference>
<dbReference type="AlphaFoldDB" id="A0A183PY55"/>
<gene>
    <name evidence="1" type="ORF">SMTD_LOCUS19291</name>
</gene>
<sequence>MFTSDVSERYETPKQSIPKRRDLTDRQSLDQLLNNIDLKHYSAADMLLRTREVIGHRNLCDCLFRQRSLSELPQQVKAPLVPFQNNALDELAASAGRILKITKSSNVDAFIVQEKHQTIQNDITELCLTRTRYLRFRNDRKLSHTTRRSTSRKQSITKPLKMDNLNWCWYHNK</sequence>
<organism evidence="1 2">
    <name type="scientific">Schistosoma mattheei</name>
    <dbReference type="NCBI Taxonomy" id="31246"/>
    <lineage>
        <taxon>Eukaryota</taxon>
        <taxon>Metazoa</taxon>
        <taxon>Spiralia</taxon>
        <taxon>Lophotrochozoa</taxon>
        <taxon>Platyhelminthes</taxon>
        <taxon>Trematoda</taxon>
        <taxon>Digenea</taxon>
        <taxon>Strigeidida</taxon>
        <taxon>Schistosomatoidea</taxon>
        <taxon>Schistosomatidae</taxon>
        <taxon>Schistosoma</taxon>
    </lineage>
</organism>
<keyword evidence="2" id="KW-1185">Reference proteome</keyword>
<dbReference type="STRING" id="31246.A0A183PY55"/>
<name>A0A183PY55_9TREM</name>
<protein>
    <submittedName>
        <fullName evidence="1">Uncharacterized protein</fullName>
    </submittedName>
</protein>